<evidence type="ECO:0000256" key="8">
    <source>
        <dbReference type="ARBA" id="ARBA00022827"/>
    </source>
</evidence>
<dbReference type="InterPro" id="IPR036188">
    <property type="entry name" value="FAD/NAD-bd_sf"/>
</dbReference>
<dbReference type="Pfam" id="PF00890">
    <property type="entry name" value="FAD_binding_2"/>
    <property type="match status" value="1"/>
</dbReference>
<feature type="compositionally biased region" description="Low complexity" evidence="18">
    <location>
        <begin position="687"/>
        <end position="697"/>
    </location>
</feature>
<dbReference type="GO" id="GO:0046872">
    <property type="term" value="F:metal ion binding"/>
    <property type="evidence" value="ECO:0007669"/>
    <property type="project" value="UniProtKB-KW"/>
</dbReference>
<feature type="region of interest" description="Disordered" evidence="18">
    <location>
        <begin position="1112"/>
        <end position="1249"/>
    </location>
</feature>
<dbReference type="Gene3D" id="1.10.418.10">
    <property type="entry name" value="Calponin-like domain"/>
    <property type="match status" value="1"/>
</dbReference>
<feature type="domain" description="LIM zinc-binding" evidence="20">
    <location>
        <begin position="921"/>
        <end position="987"/>
    </location>
</feature>
<keyword evidence="17" id="KW-0175">Coiled coil</keyword>
<evidence type="ECO:0000256" key="6">
    <source>
        <dbReference type="ARBA" id="ARBA00022630"/>
    </source>
</evidence>
<feature type="region of interest" description="Disordered" evidence="18">
    <location>
        <begin position="1018"/>
        <end position="1052"/>
    </location>
</feature>
<dbReference type="Gene3D" id="3.50.50.60">
    <property type="entry name" value="FAD/NAD(P)-binding domain"/>
    <property type="match status" value="1"/>
</dbReference>
<dbReference type="PROSITE" id="PS50023">
    <property type="entry name" value="LIM_DOMAIN_2"/>
    <property type="match status" value="1"/>
</dbReference>
<dbReference type="Pfam" id="PF25413">
    <property type="entry name" value="Rossman_Mical"/>
    <property type="match status" value="1"/>
</dbReference>
<evidence type="ECO:0000256" key="11">
    <source>
        <dbReference type="ARBA" id="ARBA00023002"/>
    </source>
</evidence>
<keyword evidence="7 16" id="KW-0479">Metal-binding</keyword>
<comment type="catalytic activity">
    <reaction evidence="15">
        <text>L-methionyl-[F-actin] + NADPH + O2 + H(+) = L-methionyl-(R)-S-oxide-[F-actin] + NADP(+) + H2O</text>
        <dbReference type="Rhea" id="RHEA:51308"/>
        <dbReference type="Rhea" id="RHEA-COMP:12953"/>
        <dbReference type="Rhea" id="RHEA-COMP:12956"/>
        <dbReference type="ChEBI" id="CHEBI:15377"/>
        <dbReference type="ChEBI" id="CHEBI:15378"/>
        <dbReference type="ChEBI" id="CHEBI:15379"/>
        <dbReference type="ChEBI" id="CHEBI:16044"/>
        <dbReference type="ChEBI" id="CHEBI:45764"/>
        <dbReference type="ChEBI" id="CHEBI:57783"/>
        <dbReference type="ChEBI" id="CHEBI:58349"/>
        <dbReference type="EC" id="1.14.13.225"/>
    </reaction>
</comment>
<dbReference type="InterPro" id="IPR036872">
    <property type="entry name" value="CH_dom_sf"/>
</dbReference>
<dbReference type="EMBL" id="MTYJ01000049">
    <property type="protein sequence ID" value="OQV18466.1"/>
    <property type="molecule type" value="Genomic_DNA"/>
</dbReference>
<dbReference type="Proteomes" id="UP000192578">
    <property type="component" value="Unassembled WGS sequence"/>
</dbReference>
<dbReference type="SUPFAM" id="SSF51905">
    <property type="entry name" value="FAD/NAD(P)-binding domain"/>
    <property type="match status" value="1"/>
</dbReference>
<feature type="region of interest" description="Disordered" evidence="18">
    <location>
        <begin position="1064"/>
        <end position="1100"/>
    </location>
</feature>
<feature type="coiled-coil region" evidence="17">
    <location>
        <begin position="1561"/>
        <end position="1588"/>
    </location>
</feature>
<dbReference type="OrthoDB" id="20799at2759"/>
<comment type="similarity">
    <text evidence="3">Belongs to the Mical family.</text>
</comment>
<feature type="region of interest" description="Disordered" evidence="18">
    <location>
        <begin position="1295"/>
        <end position="1325"/>
    </location>
</feature>
<dbReference type="Pfam" id="PF00307">
    <property type="entry name" value="CH"/>
    <property type="match status" value="1"/>
</dbReference>
<evidence type="ECO:0000313" key="21">
    <source>
        <dbReference type="EMBL" id="OQV18466.1"/>
    </source>
</evidence>
<feature type="compositionally biased region" description="Acidic residues" evidence="18">
    <location>
        <begin position="1082"/>
        <end position="1091"/>
    </location>
</feature>
<evidence type="ECO:0000256" key="5">
    <source>
        <dbReference type="ARBA" id="ARBA00022490"/>
    </source>
</evidence>
<evidence type="ECO:0000256" key="13">
    <source>
        <dbReference type="ARBA" id="ARBA00023038"/>
    </source>
</evidence>
<dbReference type="Pfam" id="PF12130">
    <property type="entry name" value="bMERB_dom"/>
    <property type="match status" value="1"/>
</dbReference>
<dbReference type="InterPro" id="IPR001715">
    <property type="entry name" value="CH_dom"/>
</dbReference>
<dbReference type="FunFam" id="3.50.50.60:FF:000004">
    <property type="entry name" value="protein-methionine sulfoxide oxidase MICAL2 isoform X1"/>
    <property type="match status" value="1"/>
</dbReference>
<dbReference type="GO" id="GO:0120501">
    <property type="term" value="F:F-actin monooxygenase activity"/>
    <property type="evidence" value="ECO:0007669"/>
    <property type="project" value="UniProtKB-EC"/>
</dbReference>
<evidence type="ECO:0000259" key="19">
    <source>
        <dbReference type="PROSITE" id="PS50021"/>
    </source>
</evidence>
<evidence type="ECO:0000256" key="3">
    <source>
        <dbReference type="ARBA" id="ARBA00008223"/>
    </source>
</evidence>
<dbReference type="InterPro" id="IPR057494">
    <property type="entry name" value="Rossman_Mical"/>
</dbReference>
<keyword evidence="22" id="KW-1185">Reference proteome</keyword>
<accession>A0A1W0WTE8</accession>
<keyword evidence="9 16" id="KW-0862">Zinc</keyword>
<evidence type="ECO:0000256" key="12">
    <source>
        <dbReference type="ARBA" id="ARBA00023033"/>
    </source>
</evidence>
<evidence type="ECO:0000256" key="16">
    <source>
        <dbReference type="PROSITE-ProRule" id="PRU00125"/>
    </source>
</evidence>
<dbReference type="PROSITE" id="PS50021">
    <property type="entry name" value="CH"/>
    <property type="match status" value="1"/>
</dbReference>
<evidence type="ECO:0000256" key="4">
    <source>
        <dbReference type="ARBA" id="ARBA00012709"/>
    </source>
</evidence>
<comment type="cofactor">
    <cofactor evidence="1">
        <name>FAD</name>
        <dbReference type="ChEBI" id="CHEBI:57692"/>
    </cofactor>
</comment>
<keyword evidence="12" id="KW-0503">Monooxygenase</keyword>
<evidence type="ECO:0000256" key="9">
    <source>
        <dbReference type="ARBA" id="ARBA00022833"/>
    </source>
</evidence>
<keyword evidence="6" id="KW-0285">Flavoprotein</keyword>
<dbReference type="SMART" id="SM01203">
    <property type="entry name" value="DUF3585"/>
    <property type="match status" value="1"/>
</dbReference>
<feature type="compositionally biased region" description="Acidic residues" evidence="18">
    <location>
        <begin position="1041"/>
        <end position="1052"/>
    </location>
</feature>
<dbReference type="InterPro" id="IPR050540">
    <property type="entry name" value="F-actin_Monoox_Mical"/>
</dbReference>
<reference evidence="22" key="1">
    <citation type="submission" date="2017-01" db="EMBL/GenBank/DDBJ databases">
        <title>Comparative genomics of anhydrobiosis in the tardigrade Hypsibius dujardini.</title>
        <authorList>
            <person name="Yoshida Y."/>
            <person name="Koutsovoulos G."/>
            <person name="Laetsch D."/>
            <person name="Stevens L."/>
            <person name="Kumar S."/>
            <person name="Horikawa D."/>
            <person name="Ishino K."/>
            <person name="Komine S."/>
            <person name="Tomita M."/>
            <person name="Blaxter M."/>
            <person name="Arakawa K."/>
        </authorList>
    </citation>
    <scope>NUCLEOTIDE SEQUENCE [LARGE SCALE GENOMIC DNA]</scope>
    <source>
        <strain evidence="22">Z151</strain>
    </source>
</reference>
<dbReference type="PRINTS" id="PR00420">
    <property type="entry name" value="RNGMNOXGNASE"/>
</dbReference>
<keyword evidence="13 16" id="KW-0440">LIM domain</keyword>
<feature type="region of interest" description="Disordered" evidence="18">
    <location>
        <begin position="1399"/>
        <end position="1483"/>
    </location>
</feature>
<keyword evidence="8" id="KW-0274">FAD</keyword>
<feature type="compositionally biased region" description="Basic and acidic residues" evidence="18">
    <location>
        <begin position="1112"/>
        <end position="1123"/>
    </location>
</feature>
<evidence type="ECO:0000256" key="1">
    <source>
        <dbReference type="ARBA" id="ARBA00001974"/>
    </source>
</evidence>
<evidence type="ECO:0000256" key="14">
    <source>
        <dbReference type="ARBA" id="ARBA00023203"/>
    </source>
</evidence>
<dbReference type="PROSITE" id="PS00478">
    <property type="entry name" value="LIM_DOMAIN_1"/>
    <property type="match status" value="1"/>
</dbReference>
<dbReference type="SMART" id="SM00132">
    <property type="entry name" value="LIM"/>
    <property type="match status" value="1"/>
</dbReference>
<organism evidence="21 22">
    <name type="scientific">Hypsibius exemplaris</name>
    <name type="common">Freshwater tardigrade</name>
    <dbReference type="NCBI Taxonomy" id="2072580"/>
    <lineage>
        <taxon>Eukaryota</taxon>
        <taxon>Metazoa</taxon>
        <taxon>Ecdysozoa</taxon>
        <taxon>Tardigrada</taxon>
        <taxon>Eutardigrada</taxon>
        <taxon>Parachela</taxon>
        <taxon>Hypsibioidea</taxon>
        <taxon>Hypsibiidae</taxon>
        <taxon>Hypsibius</taxon>
    </lineage>
</organism>
<keyword evidence="11" id="KW-0560">Oxidoreductase</keyword>
<proteinExistence type="inferred from homology"/>
<feature type="compositionally biased region" description="Acidic residues" evidence="18">
    <location>
        <begin position="1224"/>
        <end position="1235"/>
    </location>
</feature>
<evidence type="ECO:0000313" key="22">
    <source>
        <dbReference type="Proteomes" id="UP000192578"/>
    </source>
</evidence>
<evidence type="ECO:0000256" key="2">
    <source>
        <dbReference type="ARBA" id="ARBA00004496"/>
    </source>
</evidence>
<evidence type="ECO:0000256" key="18">
    <source>
        <dbReference type="SAM" id="MobiDB-lite"/>
    </source>
</evidence>
<gene>
    <name evidence="21" type="ORF">BV898_07475</name>
</gene>
<dbReference type="SMART" id="SM00033">
    <property type="entry name" value="CH"/>
    <property type="match status" value="1"/>
</dbReference>
<feature type="region of interest" description="Disordered" evidence="18">
    <location>
        <begin position="778"/>
        <end position="804"/>
    </location>
</feature>
<dbReference type="GO" id="GO:0005737">
    <property type="term" value="C:cytoplasm"/>
    <property type="evidence" value="ECO:0007669"/>
    <property type="project" value="UniProtKB-SubCell"/>
</dbReference>
<sequence>MALRINAGGTPTIHLAGIGSISTLSPEEQARAERLFEAFSEANSLKNITSLFQKFCECLKLRPSDYRTFYPRLKERMSFSWKWKSFQGKLDKRTAQKDYGKGAYCAGNKVLIVGAGPCGLRAAIEAALLGAKVVVVEKRDRFSRNNVLHLWPFVIADLRNLGAKKFYPKFCGGSVDHVSIRILQCILLKVCLLLGVELHYNVSFISYLEPPEEQTTERIGWRAEVQPTNHAVSSYHFDILIGADGRRNTLQGFQRKVFRGMLAIAITANFINRNSVEEQNVPELSGVARIYNQQFFKGLHDTTGIDLENIVYYKDATHYFVMTAKKASLLSKGVLINDFPEAERLLDRSNIDREILAQYAMEAAQFSTNNQMPNIEFAINQHGDPDVHVFDFTNMYAAENSCRIVERRGHRLLINLVGDSLVEPFWPLGTGCAHGFLGVFDAAWMIRQWGLGHRTPLQMIVEREAIYRSLTSISPEHLCKVFSNYTIEPASRYLHVDYSNAMVFRFRHLFDTDSKDIDKTELAMTKRTLPTGSTPKRMRHETVSEDVLLEWCREQLDPYGLMLGCLGEFWRDYRPLCALIHRFRPELIDYYDECLHAEQAEKNWLAALKILDEQLGVSLAFSPTTFVSTRENVDSGALIAVIGQLYDVFRRDKPGEFKADLSMDSSSLDVLLSGSRRKSGEPSRKVPTSPHSASSRRSSTKEGGKENAKRRKPFNREAFSHKRRESLDAIGMQANMVDKIKFLEAAFNPDRQEGPPAVKELPVKKSYPLTEKLYRMEAKTNEQRYVSSNSRSREDTQKPEQETVDRLLEDYRLQGRSGLESKYGPELIRQVLFEDKKRDMADKLSGNRGDEKFSDFDYKLKKLDTQLREGGVLQPGTTKVTGLADDYTTVLRIDHSPGPAVQKPPCEMVPWTPELASKSDQTCFFCRKRVYLAERKSVEGLFFHRVCFRCHYCEKLLQINGDYAYDRYDPSGGKFYCKGHIQFRKHDIALLASPQKEAPPLSVTKKSPAGNQDIFTFSRYPSRSEVDSPEPSITLPRHIADDEEESYSDNSVMDDEEVLRHNFGDSFSSEKGTGIGPADDSSTSDDDSDEPMEIRNVIGKDDWSVAEVEVENWKKARDLRKSDSSNGSSSGGDSGEPMKNAYESGESELVRNNESSNDDTTSPSSLSDQECDQEVSSVTTPPKSNLMPSCAVKAPPLLPTINTASRTAVKKVPHSPYPDFSQSDSDDTEEDDDGEDRAPREEVVSVNGQQIHVRRNAGGNSFFTILPLQPNLKPAVGAAVQSTDYSTARGTSRLNAAPSAYPESSSGSESFFTPPSALSDRRPKSNEIKWNTDVLESARRLRGMRLSDDSTGTLDSISTPSVAEDVFFTPQTSFPVPRPRNLTLQEPFNTGIARKLDFDQFSADEVTPPTPSSREEVKMRWSSVAQEQRAAARARAKLKSDEELGIKSPGMVRRARKNSSSSGSGHTERTKSPTSRNGWASPTATKMVTASVEQNVDDGRTIVTVGGVDLPPVERDAVTMVGVRTEMDSPNDNAENYFSKKAAQVAEKYQKQETTKLVHKAQEIQRLIDETEAHLEDLNRKAVSLEEDMCRLHISVEAEEKLRDVWLATSQERHRVRVQLQELKLMARNVQLEERHRLAQEQLRRLLVIEDDRKTTKDKIDESEYLDEIVTVRRAREEIAEELVRCQAQKLDS</sequence>
<dbReference type="SUPFAM" id="SSF47576">
    <property type="entry name" value="Calponin-homology domain, CH-domain"/>
    <property type="match status" value="1"/>
</dbReference>
<dbReference type="InterPro" id="IPR001781">
    <property type="entry name" value="Znf_LIM"/>
</dbReference>
<dbReference type="Gene3D" id="2.10.110.10">
    <property type="entry name" value="Cysteine Rich Protein"/>
    <property type="match status" value="1"/>
</dbReference>
<feature type="compositionally biased region" description="Polar residues" evidence="18">
    <location>
        <begin position="1472"/>
        <end position="1483"/>
    </location>
</feature>
<dbReference type="PANTHER" id="PTHR23167">
    <property type="entry name" value="CALPONIN HOMOLOGY DOMAIN-CONTAINING PROTEIN DDB_G0272472-RELATED"/>
    <property type="match status" value="1"/>
</dbReference>
<comment type="subcellular location">
    <subcellularLocation>
        <location evidence="2">Cytoplasm</location>
    </subcellularLocation>
</comment>
<feature type="compositionally biased region" description="Polar residues" evidence="18">
    <location>
        <begin position="1150"/>
        <end position="1187"/>
    </location>
</feature>
<feature type="domain" description="Calponin-homology (CH)" evidence="19">
    <location>
        <begin position="542"/>
        <end position="650"/>
    </location>
</feature>
<dbReference type="GO" id="GO:0003779">
    <property type="term" value="F:actin binding"/>
    <property type="evidence" value="ECO:0007669"/>
    <property type="project" value="UniProtKB-KW"/>
</dbReference>
<feature type="compositionally biased region" description="Basic and acidic residues" evidence="18">
    <location>
        <begin position="791"/>
        <end position="804"/>
    </location>
</feature>
<keyword evidence="10" id="KW-0521">NADP</keyword>
<feature type="region of interest" description="Disordered" evidence="18">
    <location>
        <begin position="673"/>
        <end position="726"/>
    </location>
</feature>
<comment type="caution">
    <text evidence="21">The sequence shown here is derived from an EMBL/GenBank/DDBJ whole genome shotgun (WGS) entry which is preliminary data.</text>
</comment>
<keyword evidence="5" id="KW-0963">Cytoplasm</keyword>
<feature type="compositionally biased region" description="Low complexity" evidence="18">
    <location>
        <begin position="1297"/>
        <end position="1316"/>
    </location>
</feature>
<dbReference type="InterPro" id="IPR022735">
    <property type="entry name" value="bMERB_dom"/>
</dbReference>
<dbReference type="InterPro" id="IPR003953">
    <property type="entry name" value="FAD-dep_OxRdtase_2_FAD-bd"/>
</dbReference>
<evidence type="ECO:0000259" key="20">
    <source>
        <dbReference type="PROSITE" id="PS50023"/>
    </source>
</evidence>
<evidence type="ECO:0000256" key="7">
    <source>
        <dbReference type="ARBA" id="ARBA00022723"/>
    </source>
</evidence>
<dbReference type="PANTHER" id="PTHR23167:SF54">
    <property type="entry name" value="[F-ACTIN]-MONOOXYGENASE MICAL"/>
    <property type="match status" value="1"/>
</dbReference>
<evidence type="ECO:0000256" key="17">
    <source>
        <dbReference type="SAM" id="Coils"/>
    </source>
</evidence>
<protein>
    <recommendedName>
        <fullName evidence="4">F-actin monooxygenase</fullName>
        <ecNumber evidence="4">1.14.13.225</ecNumber>
    </recommendedName>
</protein>
<dbReference type="EC" id="1.14.13.225" evidence="4"/>
<evidence type="ECO:0000256" key="10">
    <source>
        <dbReference type="ARBA" id="ARBA00022857"/>
    </source>
</evidence>
<evidence type="ECO:0000256" key="15">
    <source>
        <dbReference type="ARBA" id="ARBA00049522"/>
    </source>
</evidence>
<name>A0A1W0WTE8_HYPEX</name>
<dbReference type="SUPFAM" id="SSF57716">
    <property type="entry name" value="Glucocorticoid receptor-like (DNA-binding domain)"/>
    <property type="match status" value="1"/>
</dbReference>
<keyword evidence="14" id="KW-0009">Actin-binding</keyword>